<dbReference type="NCBIfam" id="TIGR01841">
    <property type="entry name" value="phasin"/>
    <property type="match status" value="1"/>
</dbReference>
<feature type="coiled-coil region" evidence="1">
    <location>
        <begin position="85"/>
        <end position="152"/>
    </location>
</feature>
<evidence type="ECO:0000313" key="5">
    <source>
        <dbReference type="Proteomes" id="UP000076609"/>
    </source>
</evidence>
<feature type="compositionally biased region" description="Low complexity" evidence="2">
    <location>
        <begin position="11"/>
        <end position="36"/>
    </location>
</feature>
<gene>
    <name evidence="4" type="ORF">AVT10_09375</name>
</gene>
<protein>
    <recommendedName>
        <fullName evidence="3">Phasin domain-containing protein</fullName>
    </recommendedName>
</protein>
<dbReference type="Proteomes" id="UP000076609">
    <property type="component" value="Unassembled WGS sequence"/>
</dbReference>
<dbReference type="InterPro" id="IPR010127">
    <property type="entry name" value="Phasin_subfam-1"/>
</dbReference>
<dbReference type="EMBL" id="LQQO01000003">
    <property type="protein sequence ID" value="KZE17994.1"/>
    <property type="molecule type" value="Genomic_DNA"/>
</dbReference>
<proteinExistence type="predicted"/>
<sequence>MATRGPKTGARKPASSRSTRPAATAPVEAAASTPVAPVAEPVKAPAKAEVPPVPFVAEPKPAPAELPFKAELPAIDAAPVVEPVAKAAEAVVETAQNAVEETTAAVETVTAQVEEKTMDVTNEATATTQNAANKAQAMMADMNEKAKAAMEKGAKGFEEMNEMAKGNIEAMVEASRIAAKGLETLGQEMAEYGRKSFEHATSTAKTLASVKSPTEFMKLQSDFVRQSFDSFVAEASKTTEMMIKLAGDAAQPISNRVAVAADKVKTVA</sequence>
<keyword evidence="5" id="KW-1185">Reference proteome</keyword>
<dbReference type="Pfam" id="PF09361">
    <property type="entry name" value="Phasin_2"/>
    <property type="match status" value="1"/>
</dbReference>
<dbReference type="RefSeq" id="WP_066688374.1">
    <property type="nucleotide sequence ID" value="NZ_LQQO01000003.1"/>
</dbReference>
<name>A0ABR5YG96_9SPHN</name>
<evidence type="ECO:0000313" key="4">
    <source>
        <dbReference type="EMBL" id="KZE17994.1"/>
    </source>
</evidence>
<evidence type="ECO:0000256" key="1">
    <source>
        <dbReference type="SAM" id="Coils"/>
    </source>
</evidence>
<organism evidence="4 5">
    <name type="scientific">Sphingomonas hankookensis</name>
    <dbReference type="NCBI Taxonomy" id="563996"/>
    <lineage>
        <taxon>Bacteria</taxon>
        <taxon>Pseudomonadati</taxon>
        <taxon>Pseudomonadota</taxon>
        <taxon>Alphaproteobacteria</taxon>
        <taxon>Sphingomonadales</taxon>
        <taxon>Sphingomonadaceae</taxon>
        <taxon>Sphingomonas</taxon>
    </lineage>
</organism>
<accession>A0ABR5YG96</accession>
<feature type="region of interest" description="Disordered" evidence="2">
    <location>
        <begin position="1"/>
        <end position="36"/>
    </location>
</feature>
<dbReference type="InterPro" id="IPR018968">
    <property type="entry name" value="Phasin"/>
</dbReference>
<feature type="domain" description="Phasin" evidence="3">
    <location>
        <begin position="158"/>
        <end position="257"/>
    </location>
</feature>
<evidence type="ECO:0000259" key="3">
    <source>
        <dbReference type="Pfam" id="PF09361"/>
    </source>
</evidence>
<keyword evidence="1" id="KW-0175">Coiled coil</keyword>
<evidence type="ECO:0000256" key="2">
    <source>
        <dbReference type="SAM" id="MobiDB-lite"/>
    </source>
</evidence>
<comment type="caution">
    <text evidence="4">The sequence shown here is derived from an EMBL/GenBank/DDBJ whole genome shotgun (WGS) entry which is preliminary data.</text>
</comment>
<reference evidence="5" key="1">
    <citation type="submission" date="2016-01" db="EMBL/GenBank/DDBJ databases">
        <title>Draft genome of Chromobacterium sp. F49.</title>
        <authorList>
            <person name="Hong K.W."/>
        </authorList>
    </citation>
    <scope>NUCLEOTIDE SEQUENCE [LARGE SCALE GENOMIC DNA]</scope>
    <source>
        <strain evidence="5">CN3</strain>
    </source>
</reference>